<gene>
    <name evidence="1" type="ordered locus">Nther_1976</name>
</gene>
<dbReference type="Proteomes" id="UP000001683">
    <property type="component" value="Chromosome"/>
</dbReference>
<dbReference type="HOGENOM" id="CLU_137813_0_0_9"/>
<organism evidence="1 2">
    <name type="scientific">Natranaerobius thermophilus (strain ATCC BAA-1301 / DSM 18059 / JW/NM-WN-LF)</name>
    <dbReference type="NCBI Taxonomy" id="457570"/>
    <lineage>
        <taxon>Bacteria</taxon>
        <taxon>Bacillati</taxon>
        <taxon>Bacillota</taxon>
        <taxon>Clostridia</taxon>
        <taxon>Natranaerobiales</taxon>
        <taxon>Natranaerobiaceae</taxon>
        <taxon>Natranaerobius</taxon>
    </lineage>
</organism>
<protein>
    <recommendedName>
        <fullName evidence="3">DUF2321 domain-containing protein</fullName>
    </recommendedName>
</protein>
<dbReference type="AlphaFoldDB" id="B2A6L3"/>
<accession>B2A6L3</accession>
<evidence type="ECO:0000313" key="1">
    <source>
        <dbReference type="EMBL" id="ACB85546.1"/>
    </source>
</evidence>
<keyword evidence="2" id="KW-1185">Reference proteome</keyword>
<dbReference type="KEGG" id="nth:Nther_1976"/>
<dbReference type="EMBL" id="CP001034">
    <property type="protein sequence ID" value="ACB85546.1"/>
    <property type="molecule type" value="Genomic_DNA"/>
</dbReference>
<dbReference type="Pfam" id="PF10083">
    <property type="entry name" value="DUF2321"/>
    <property type="match status" value="1"/>
</dbReference>
<reference evidence="1 2" key="1">
    <citation type="submission" date="2008-04" db="EMBL/GenBank/DDBJ databases">
        <title>Complete sequence of chromosome of Natranaerobius thermophilus JW/NM-WN-LF.</title>
        <authorList>
            <consortium name="US DOE Joint Genome Institute"/>
            <person name="Copeland A."/>
            <person name="Lucas S."/>
            <person name="Lapidus A."/>
            <person name="Glavina del Rio T."/>
            <person name="Dalin E."/>
            <person name="Tice H."/>
            <person name="Bruce D."/>
            <person name="Goodwin L."/>
            <person name="Pitluck S."/>
            <person name="Chertkov O."/>
            <person name="Brettin T."/>
            <person name="Detter J.C."/>
            <person name="Han C."/>
            <person name="Kuske C.R."/>
            <person name="Schmutz J."/>
            <person name="Larimer F."/>
            <person name="Land M."/>
            <person name="Hauser L."/>
            <person name="Kyrpides N."/>
            <person name="Lykidis A."/>
            <person name="Mesbah N.M."/>
            <person name="Wiegel J."/>
        </authorList>
    </citation>
    <scope>NUCLEOTIDE SEQUENCE [LARGE SCALE GENOMIC DNA]</scope>
    <source>
        <strain evidence="2">ATCC BAA-1301 / DSM 18059 / JW/NM-WN-LF</strain>
    </source>
</reference>
<proteinExistence type="predicted"/>
<dbReference type="InParanoid" id="B2A6L3"/>
<reference evidence="1 2" key="2">
    <citation type="journal article" date="2011" name="J. Bacteriol.">
        <title>Complete genome sequence of the anaerobic, halophilic alkalithermophile Natranaerobius thermophilus JW/NM-WN-LF.</title>
        <authorList>
            <person name="Zhao B."/>
            <person name="Mesbah N.M."/>
            <person name="Dalin E."/>
            <person name="Goodwin L."/>
            <person name="Nolan M."/>
            <person name="Pitluck S."/>
            <person name="Chertkov O."/>
            <person name="Brettin T.S."/>
            <person name="Han J."/>
            <person name="Larimer F.W."/>
            <person name="Land M.L."/>
            <person name="Hauser L."/>
            <person name="Kyrpides N."/>
            <person name="Wiegel J."/>
        </authorList>
    </citation>
    <scope>NUCLEOTIDE SEQUENCE [LARGE SCALE GENOMIC DNA]</scope>
    <source>
        <strain evidence="2">ATCC BAA-1301 / DSM 18059 / JW/NM-WN-LF</strain>
    </source>
</reference>
<name>B2A6L3_NATTJ</name>
<evidence type="ECO:0008006" key="3">
    <source>
        <dbReference type="Google" id="ProtNLM"/>
    </source>
</evidence>
<dbReference type="eggNOG" id="COG4306">
    <property type="taxonomic scope" value="Bacteria"/>
</dbReference>
<evidence type="ECO:0000313" key="2">
    <source>
        <dbReference type="Proteomes" id="UP000001683"/>
    </source>
</evidence>
<sequence length="181" mass="20501">MVYTRRSTINAIFRGGLEVFRSWYDVAEICMNGHVTNSSVNKNSQHCQDYCEKCGEKTIRECQDCSTPIRGKLHVEGGFGSTHYYAPSYCHKCGNPFPWTEATLKAAKELAQEVEEFSQEDIDIFTASLDDLIVDNPHTKVAAVKFKKILSKAQQPMKDAIYQLLIDTVSETARKIVWPDI</sequence>
<dbReference type="InterPro" id="IPR016891">
    <property type="entry name" value="DUF2321"/>
</dbReference>